<gene>
    <name evidence="1" type="ORF">Catovirus_1_465</name>
</gene>
<evidence type="ECO:0000313" key="1">
    <source>
        <dbReference type="EMBL" id="ARF08415.1"/>
    </source>
</evidence>
<protein>
    <submittedName>
        <fullName evidence="1">Uncharacterized protein</fullName>
    </submittedName>
</protein>
<accession>A0A1V0S9M3</accession>
<dbReference type="EMBL" id="KY684083">
    <property type="protein sequence ID" value="ARF08415.1"/>
    <property type="molecule type" value="Genomic_DNA"/>
</dbReference>
<sequence>MGNLFYKEKEERTPLKRINSRKFGSFRRRIQNNKQLVTIAENVSKKSMDLNYDLISKSTVNTVILKHNKTKSNHIQIKKYTRDYINDNSNFFLNCPNKLDIYNKVKDVYNLMEDFLGRDLKKYCFEISSDINVDNENLLSILTGLFCAYYQVDNNSISRICVIGYVDKTGTVHGGHDMVSSLMLQDFTHYLCPLECKSIFDTENDICLPKKIIYVEDYIDMIDFLLKYLNLS</sequence>
<name>A0A1V0S9M3_9VIRU</name>
<organism evidence="1">
    <name type="scientific">Catovirus CTV1</name>
    <dbReference type="NCBI Taxonomy" id="1977631"/>
    <lineage>
        <taxon>Viruses</taxon>
        <taxon>Varidnaviria</taxon>
        <taxon>Bamfordvirae</taxon>
        <taxon>Nucleocytoviricota</taxon>
        <taxon>Megaviricetes</taxon>
        <taxon>Imitervirales</taxon>
        <taxon>Mimiviridae</taxon>
        <taxon>Klosneuvirinae</taxon>
        <taxon>Catovirus</taxon>
    </lineage>
</organism>
<proteinExistence type="predicted"/>
<reference evidence="1" key="1">
    <citation type="journal article" date="2017" name="Science">
        <title>Giant viruses with an expanded complement of translation system components.</title>
        <authorList>
            <person name="Schulz F."/>
            <person name="Yutin N."/>
            <person name="Ivanova N.N."/>
            <person name="Ortega D.R."/>
            <person name="Lee T.K."/>
            <person name="Vierheilig J."/>
            <person name="Daims H."/>
            <person name="Horn M."/>
            <person name="Wagner M."/>
            <person name="Jensen G.J."/>
            <person name="Kyrpides N.C."/>
            <person name="Koonin E.V."/>
            <person name="Woyke T."/>
        </authorList>
    </citation>
    <scope>NUCLEOTIDE SEQUENCE</scope>
    <source>
        <strain evidence="1">CTV1</strain>
    </source>
</reference>